<comment type="pathway">
    <text evidence="7">tRNA modification; N(7)-methylguanine-tRNA biosynthesis.</text>
</comment>
<dbReference type="InterPro" id="IPR029063">
    <property type="entry name" value="SAM-dependent_MTases_sf"/>
</dbReference>
<dbReference type="InterPro" id="IPR003358">
    <property type="entry name" value="tRNA_(Gua-N-7)_MeTrfase_Trmb"/>
</dbReference>
<evidence type="ECO:0000256" key="2">
    <source>
        <dbReference type="ARBA" id="ARBA00003015"/>
    </source>
</evidence>
<evidence type="ECO:0000256" key="3">
    <source>
        <dbReference type="ARBA" id="ARBA00022603"/>
    </source>
</evidence>
<dbReference type="CDD" id="cd02440">
    <property type="entry name" value="AdoMet_MTases"/>
    <property type="match status" value="1"/>
</dbReference>
<keyword evidence="5 7" id="KW-0949">S-adenosyl-L-methionine</keyword>
<feature type="binding site" evidence="7">
    <location>
        <position position="43"/>
    </location>
    <ligand>
        <name>S-adenosyl-L-methionine</name>
        <dbReference type="ChEBI" id="CHEBI:59789"/>
    </ligand>
</feature>
<dbReference type="HAMAP" id="MF_01057">
    <property type="entry name" value="tRNA_methyltr_TrmB"/>
    <property type="match status" value="1"/>
</dbReference>
<dbReference type="GO" id="GO:0008176">
    <property type="term" value="F:tRNA (guanine(46)-N7)-methyltransferase activity"/>
    <property type="evidence" value="ECO:0007669"/>
    <property type="project" value="UniProtKB-UniRule"/>
</dbReference>
<feature type="binding site" evidence="7">
    <location>
        <position position="153"/>
    </location>
    <ligand>
        <name>substrate</name>
    </ligand>
</feature>
<dbReference type="PANTHER" id="PTHR23417">
    <property type="entry name" value="3-DEOXY-D-MANNO-OCTULOSONIC-ACID TRANSFERASE/TRNA GUANINE-N 7 - -METHYLTRANSFERASE"/>
    <property type="match status" value="1"/>
</dbReference>
<evidence type="ECO:0000256" key="5">
    <source>
        <dbReference type="ARBA" id="ARBA00022691"/>
    </source>
</evidence>
<dbReference type="AlphaFoldDB" id="A0A955ICH4"/>
<protein>
    <recommendedName>
        <fullName evidence="7">tRNA (guanine-N(7)-)-methyltransferase</fullName>
        <ecNumber evidence="7">2.1.1.33</ecNumber>
    </recommendedName>
    <alternativeName>
        <fullName evidence="7">tRNA (guanine(46)-N(7))-methyltransferase</fullName>
    </alternativeName>
    <alternativeName>
        <fullName evidence="7">tRNA(m7G46)-methyltransferase</fullName>
    </alternativeName>
</protein>
<reference evidence="8" key="1">
    <citation type="submission" date="2020-04" db="EMBL/GenBank/DDBJ databases">
        <authorList>
            <person name="Zhang T."/>
        </authorList>
    </citation>
    <scope>NUCLEOTIDE SEQUENCE</scope>
    <source>
        <strain evidence="8">HKST-UBA13</strain>
    </source>
</reference>
<dbReference type="InterPro" id="IPR055361">
    <property type="entry name" value="tRNA_methyltr_TrmB_bact"/>
</dbReference>
<evidence type="ECO:0000256" key="7">
    <source>
        <dbReference type="HAMAP-Rule" id="MF_01057"/>
    </source>
</evidence>
<evidence type="ECO:0000313" key="8">
    <source>
        <dbReference type="EMBL" id="MCA9380978.1"/>
    </source>
</evidence>
<comment type="caution">
    <text evidence="7">Lacks conserved residue(s) required for the propagation of feature annotation.</text>
</comment>
<organism evidence="8 9">
    <name type="scientific">Candidatus Dojkabacteria bacterium</name>
    <dbReference type="NCBI Taxonomy" id="2099670"/>
    <lineage>
        <taxon>Bacteria</taxon>
        <taxon>Candidatus Dojkabacteria</taxon>
    </lineage>
</organism>
<dbReference type="GO" id="GO:0043527">
    <property type="term" value="C:tRNA methyltransferase complex"/>
    <property type="evidence" value="ECO:0007669"/>
    <property type="project" value="TreeGrafter"/>
</dbReference>
<feature type="binding site" evidence="7">
    <location>
        <position position="117"/>
    </location>
    <ligand>
        <name>S-adenosyl-L-methionine</name>
        <dbReference type="ChEBI" id="CHEBI:59789"/>
    </ligand>
</feature>
<gene>
    <name evidence="7 8" type="primary">trmB</name>
    <name evidence="8" type="ORF">KC678_01830</name>
</gene>
<dbReference type="SUPFAM" id="SSF53335">
    <property type="entry name" value="S-adenosyl-L-methionine-dependent methyltransferases"/>
    <property type="match status" value="1"/>
</dbReference>
<keyword evidence="6 7" id="KW-0819">tRNA processing</keyword>
<comment type="caution">
    <text evidence="8">The sequence shown here is derived from an EMBL/GenBank/DDBJ whole genome shotgun (WGS) entry which is preliminary data.</text>
</comment>
<dbReference type="Gene3D" id="3.40.50.150">
    <property type="entry name" value="Vaccinia Virus protein VP39"/>
    <property type="match status" value="1"/>
</dbReference>
<comment type="similarity">
    <text evidence="7">Belongs to the class I-like SAM-binding methyltransferase superfamily. TrmB family.</text>
</comment>
<dbReference type="NCBIfam" id="TIGR00091">
    <property type="entry name" value="tRNA (guanosine(46)-N7)-methyltransferase TrmB"/>
    <property type="match status" value="1"/>
</dbReference>
<reference evidence="8" key="2">
    <citation type="journal article" date="2021" name="Microbiome">
        <title>Successional dynamics and alternative stable states in a saline activated sludge microbial community over 9 years.</title>
        <authorList>
            <person name="Wang Y."/>
            <person name="Ye J."/>
            <person name="Ju F."/>
            <person name="Liu L."/>
            <person name="Boyd J.A."/>
            <person name="Deng Y."/>
            <person name="Parks D.H."/>
            <person name="Jiang X."/>
            <person name="Yin X."/>
            <person name="Woodcroft B.J."/>
            <person name="Tyson G.W."/>
            <person name="Hugenholtz P."/>
            <person name="Polz M.F."/>
            <person name="Zhang T."/>
        </authorList>
    </citation>
    <scope>NUCLEOTIDE SEQUENCE</scope>
    <source>
        <strain evidence="8">HKST-UBA13</strain>
    </source>
</reference>
<keyword evidence="3 7" id="KW-0489">Methyltransferase</keyword>
<dbReference type="Proteomes" id="UP000775877">
    <property type="component" value="Unassembled WGS sequence"/>
</dbReference>
<dbReference type="Pfam" id="PF02390">
    <property type="entry name" value="Methyltransf_4"/>
    <property type="match status" value="1"/>
</dbReference>
<proteinExistence type="inferred from homology"/>
<keyword evidence="4 7" id="KW-0808">Transferase</keyword>
<dbReference type="PANTHER" id="PTHR23417:SF14">
    <property type="entry name" value="PENTACOTRIPEPTIDE-REPEAT REGION OF PRORP DOMAIN-CONTAINING PROTEIN"/>
    <property type="match status" value="1"/>
</dbReference>
<comment type="catalytic activity">
    <reaction evidence="1 7">
        <text>guanosine(46) in tRNA + S-adenosyl-L-methionine = N(7)-methylguanosine(46) in tRNA + S-adenosyl-L-homocysteine</text>
        <dbReference type="Rhea" id="RHEA:42708"/>
        <dbReference type="Rhea" id="RHEA-COMP:10188"/>
        <dbReference type="Rhea" id="RHEA-COMP:10189"/>
        <dbReference type="ChEBI" id="CHEBI:57856"/>
        <dbReference type="ChEBI" id="CHEBI:59789"/>
        <dbReference type="ChEBI" id="CHEBI:74269"/>
        <dbReference type="ChEBI" id="CHEBI:74480"/>
        <dbReference type="EC" id="2.1.1.33"/>
    </reaction>
</comment>
<comment type="function">
    <text evidence="2 7">Catalyzes the formation of N(7)-methylguanine at position 46 (m7G46) in tRNA.</text>
</comment>
<evidence type="ECO:0000313" key="9">
    <source>
        <dbReference type="Proteomes" id="UP000775877"/>
    </source>
</evidence>
<evidence type="ECO:0000256" key="6">
    <source>
        <dbReference type="ARBA" id="ARBA00022694"/>
    </source>
</evidence>
<dbReference type="PROSITE" id="PS51625">
    <property type="entry name" value="SAM_MT_TRMB"/>
    <property type="match status" value="1"/>
</dbReference>
<feature type="binding site" evidence="7">
    <location>
        <begin position="193"/>
        <end position="196"/>
    </location>
    <ligand>
        <name>substrate</name>
    </ligand>
</feature>
<dbReference type="NCBIfam" id="NF001080">
    <property type="entry name" value="PRK00121.2-2"/>
    <property type="match status" value="1"/>
</dbReference>
<name>A0A955ICH4_9BACT</name>
<dbReference type="EMBL" id="JAGQLJ010000039">
    <property type="protein sequence ID" value="MCA9380978.1"/>
    <property type="molecule type" value="Genomic_DNA"/>
</dbReference>
<feature type="binding site" evidence="7">
    <location>
        <position position="121"/>
    </location>
    <ligand>
        <name>substrate</name>
    </ligand>
</feature>
<dbReference type="EC" id="2.1.1.33" evidence="7"/>
<sequence>MKRTKLQKFTELKSFDNVLEYTSSAFIKNVEKLLSSNNYICLELGCGNGDFSIELAKQNPDKLYIGIDIQGERLWYGSKRATAEKITNVFFIRMFIDSIDELIPTKSINEIWITFPDPYSKKSKANKRLTSQNFLDKYKKILKQNGVINFKTDDKDLFEFTIEEAKSCSWTIVELIEDVHNMNTKATSLEIKTKFEQKWIELGKKIYYLKFTSV</sequence>
<accession>A0A955ICH4</accession>
<evidence type="ECO:0000256" key="4">
    <source>
        <dbReference type="ARBA" id="ARBA00022679"/>
    </source>
</evidence>
<evidence type="ECO:0000256" key="1">
    <source>
        <dbReference type="ARBA" id="ARBA00000142"/>
    </source>
</evidence>
<feature type="binding site" evidence="7">
    <location>
        <position position="68"/>
    </location>
    <ligand>
        <name>S-adenosyl-L-methionine</name>
        <dbReference type="ChEBI" id="CHEBI:59789"/>
    </ligand>
</feature>